<reference evidence="1 2" key="1">
    <citation type="submission" date="2019-08" db="EMBL/GenBank/DDBJ databases">
        <title>Pelomicrobium methylotrophicum gen. nov., sp. nov. a moderately thermophilic, facultatively anaerobic, lithoautotrophic and methylotrophic bacterium isolated from a terrestrial mud volcano.</title>
        <authorList>
            <person name="Slobodkina G.B."/>
            <person name="Merkel A.Y."/>
            <person name="Slobodkin A.I."/>
        </authorList>
    </citation>
    <scope>NUCLEOTIDE SEQUENCE [LARGE SCALE GENOMIC DNA]</scope>
    <source>
        <strain evidence="1 2">SM250</strain>
    </source>
</reference>
<dbReference type="AlphaFoldDB" id="A0A5C7EIF3"/>
<organism evidence="1 2">
    <name type="scientific">Pelomicrobium methylotrophicum</name>
    <dbReference type="NCBI Taxonomy" id="2602750"/>
    <lineage>
        <taxon>Bacteria</taxon>
        <taxon>Pseudomonadati</taxon>
        <taxon>Pseudomonadota</taxon>
        <taxon>Hydrogenophilia</taxon>
        <taxon>Hydrogenophilia incertae sedis</taxon>
        <taxon>Pelomicrobium</taxon>
    </lineage>
</organism>
<protein>
    <submittedName>
        <fullName evidence="1">Uncharacterized protein</fullName>
    </submittedName>
</protein>
<name>A0A5C7EIF3_9PROT</name>
<sequence>MLLTKHEAAQKWCPLAQSEVCMADGCAMWRWAPIINPSNGARRFMVADNPAAKTEQEAGTKPEHCHGWEFHPCAEDPAGWIEPEAAANRRRRGYCGLAGVPSL</sequence>
<dbReference type="RefSeq" id="WP_147800364.1">
    <property type="nucleotide sequence ID" value="NZ_VPFL01000016.1"/>
</dbReference>
<evidence type="ECO:0000313" key="2">
    <source>
        <dbReference type="Proteomes" id="UP000321201"/>
    </source>
</evidence>
<gene>
    <name evidence="1" type="ORF">FR698_11600</name>
</gene>
<dbReference type="InParanoid" id="A0A5C7EIF3"/>
<evidence type="ECO:0000313" key="1">
    <source>
        <dbReference type="EMBL" id="TXF11153.1"/>
    </source>
</evidence>
<comment type="caution">
    <text evidence="1">The sequence shown here is derived from an EMBL/GenBank/DDBJ whole genome shotgun (WGS) entry which is preliminary data.</text>
</comment>
<dbReference type="Proteomes" id="UP000321201">
    <property type="component" value="Unassembled WGS sequence"/>
</dbReference>
<proteinExistence type="predicted"/>
<dbReference type="OrthoDB" id="7873105at2"/>
<dbReference type="EMBL" id="VPFL01000016">
    <property type="protein sequence ID" value="TXF11153.1"/>
    <property type="molecule type" value="Genomic_DNA"/>
</dbReference>
<accession>A0A5C7EIF3</accession>
<keyword evidence="2" id="KW-1185">Reference proteome</keyword>